<protein>
    <submittedName>
        <fullName evidence="6">Transposase</fullName>
    </submittedName>
</protein>
<dbReference type="PATRIC" id="fig|1340495.3.peg.1441"/>
<evidence type="ECO:0000256" key="1">
    <source>
        <dbReference type="ARBA" id="ARBA00038232"/>
    </source>
</evidence>
<evidence type="ECO:0000259" key="3">
    <source>
        <dbReference type="Pfam" id="PF13518"/>
    </source>
</evidence>
<evidence type="ECO:0000313" key="5">
    <source>
        <dbReference type="EMBL" id="AGN99104.1"/>
    </source>
</evidence>
<dbReference type="KEGG" id="lrt:LRI_0201"/>
<evidence type="ECO:0000313" key="4">
    <source>
        <dbReference type="EMBL" id="AGN98410.1"/>
    </source>
</evidence>
<evidence type="ECO:0000313" key="7">
    <source>
        <dbReference type="Proteomes" id="UP000014360"/>
    </source>
</evidence>
<proteinExistence type="inferred from homology"/>
<dbReference type="EMBL" id="CP006011">
    <property type="protein sequence ID" value="AGN98410.1"/>
    <property type="molecule type" value="Genomic_DNA"/>
</dbReference>
<feature type="domain" description="Insertion element IS150 protein InsJ-like helix-turn-helix" evidence="3">
    <location>
        <begin position="131"/>
        <end position="184"/>
    </location>
</feature>
<name>R9WIZ1_LIMRT</name>
<dbReference type="GO" id="GO:0043565">
    <property type="term" value="F:sequence-specific DNA binding"/>
    <property type="evidence" value="ECO:0007669"/>
    <property type="project" value="InterPro"/>
</dbReference>
<dbReference type="SUPFAM" id="SSF48295">
    <property type="entry name" value="TrpR-like"/>
    <property type="match status" value="2"/>
</dbReference>
<reference evidence="6 7" key="1">
    <citation type="submission" date="2013-06" db="EMBL/GenBank/DDBJ databases">
        <title>The Complete Genome Sequence of Lactobacillus reuteri I5007, a Probiotic Strain Isolated from Healthy Pig.</title>
        <authorList>
            <person name="Hou C."/>
            <person name="Qiao S."/>
            <person name="Zeng X."/>
            <person name="Ma X."/>
            <person name="Yang F."/>
        </authorList>
    </citation>
    <scope>NUCLEOTIDE SEQUENCE [LARGE SCALE GENOMIC DNA]</scope>
    <source>
        <strain evidence="6 7">I5007</strain>
    </source>
</reference>
<dbReference type="AlphaFoldDB" id="R9WIZ1"/>
<comment type="similarity">
    <text evidence="1">Belongs to the IS150/IS1296 orfA family.</text>
</comment>
<dbReference type="PANTHER" id="PTHR33795:SF1">
    <property type="entry name" value="INSERTION ELEMENT IS150 PROTEIN INSJ"/>
    <property type="match status" value="1"/>
</dbReference>
<dbReference type="KEGG" id="lrt:LRI_1439"/>
<dbReference type="KEGG" id="lrt:LRI_0895"/>
<gene>
    <name evidence="4" type="ORF">LRI_0201</name>
    <name evidence="5" type="ORF">LRI_0895</name>
    <name evidence="6" type="ORF">LRI_1439</name>
</gene>
<dbReference type="InterPro" id="IPR010921">
    <property type="entry name" value="Trp_repressor/repl_initiator"/>
</dbReference>
<dbReference type="InterPro" id="IPR036388">
    <property type="entry name" value="WH-like_DNA-bd_sf"/>
</dbReference>
<feature type="coiled-coil region" evidence="2">
    <location>
        <begin position="185"/>
        <end position="219"/>
    </location>
</feature>
<dbReference type="PANTHER" id="PTHR33795">
    <property type="entry name" value="INSERTION ELEMENT IS150 PROTEIN INSJ"/>
    <property type="match status" value="1"/>
</dbReference>
<dbReference type="InterPro" id="IPR052057">
    <property type="entry name" value="IS150/IS1296_orfA-like"/>
</dbReference>
<dbReference type="Proteomes" id="UP000014360">
    <property type="component" value="Chromosome"/>
</dbReference>
<sequence>MFFVSSYSTTEKLRLLSNYQDSDCSLGVFADYHEVRTANMTKWIKQFLLAGLAGLIRPKHNQKYSLKTKIAAVKDYQLNGLASREVLIKYKIRHISQLKQWIIQYNSDKLTVAYATRKRVKKMGRKVSFDEKKQIVQWTINHQNNYKEAASKYDISYQRVYSWVRKYLHDHNWEVLKDNRGRNKEKEPTNELERLRKRVRELEAEKRESEVQIAFAKKLAEIRNREVHRPDDIKRFKK</sequence>
<dbReference type="InterPro" id="IPR055247">
    <property type="entry name" value="InsJ-like_HTH"/>
</dbReference>
<dbReference type="Gene3D" id="1.10.10.10">
    <property type="entry name" value="Winged helix-like DNA-binding domain superfamily/Winged helix DNA-binding domain"/>
    <property type="match status" value="1"/>
</dbReference>
<keyword evidence="2" id="KW-0175">Coiled coil</keyword>
<accession>R9WIZ1</accession>
<dbReference type="HOGENOM" id="CLU_027402_17_4_9"/>
<evidence type="ECO:0000256" key="2">
    <source>
        <dbReference type="SAM" id="Coils"/>
    </source>
</evidence>
<dbReference type="EMBL" id="CP006011">
    <property type="protein sequence ID" value="AGN99648.1"/>
    <property type="molecule type" value="Genomic_DNA"/>
</dbReference>
<organism evidence="6 7">
    <name type="scientific">Limosilactobacillus reuteri I5007</name>
    <dbReference type="NCBI Taxonomy" id="1340495"/>
    <lineage>
        <taxon>Bacteria</taxon>
        <taxon>Bacillati</taxon>
        <taxon>Bacillota</taxon>
        <taxon>Bacilli</taxon>
        <taxon>Lactobacillales</taxon>
        <taxon>Lactobacillaceae</taxon>
        <taxon>Limosilactobacillus</taxon>
    </lineage>
</organism>
<evidence type="ECO:0000313" key="6">
    <source>
        <dbReference type="EMBL" id="AGN99648.1"/>
    </source>
</evidence>
<dbReference type="EMBL" id="CP006011">
    <property type="protein sequence ID" value="AGN99104.1"/>
    <property type="molecule type" value="Genomic_DNA"/>
</dbReference>
<dbReference type="Pfam" id="PF13518">
    <property type="entry name" value="HTH_28"/>
    <property type="match status" value="1"/>
</dbReference>